<name>A0A1H9SGT9_9BACI</name>
<dbReference type="AlphaFoldDB" id="A0A1H9SGT9"/>
<sequence>MKKIQLVLDIGGVLTTNSMGILQNKISGIGSPILFPKLKQII</sequence>
<gene>
    <name evidence="1" type="ORF">SAMN04487944_11128</name>
</gene>
<reference evidence="1 2" key="1">
    <citation type="submission" date="2016-10" db="EMBL/GenBank/DDBJ databases">
        <authorList>
            <person name="de Groot N.N."/>
        </authorList>
    </citation>
    <scope>NUCLEOTIDE SEQUENCE [LARGE SCALE GENOMIC DNA]</scope>
    <source>
        <strain evidence="1 2">CGMCC 1.7727</strain>
    </source>
</reference>
<proteinExistence type="predicted"/>
<dbReference type="EMBL" id="FOGL01000011">
    <property type="protein sequence ID" value="SER84184.1"/>
    <property type="molecule type" value="Genomic_DNA"/>
</dbReference>
<evidence type="ECO:0000313" key="1">
    <source>
        <dbReference type="EMBL" id="SER84184.1"/>
    </source>
</evidence>
<protein>
    <submittedName>
        <fullName evidence="1">Uncharacterized protein</fullName>
    </submittedName>
</protein>
<accession>A0A1H9SGT9</accession>
<dbReference type="Proteomes" id="UP000199687">
    <property type="component" value="Unassembled WGS sequence"/>
</dbReference>
<organism evidence="1 2">
    <name type="scientific">Gracilibacillus ureilyticus</name>
    <dbReference type="NCBI Taxonomy" id="531814"/>
    <lineage>
        <taxon>Bacteria</taxon>
        <taxon>Bacillati</taxon>
        <taxon>Bacillota</taxon>
        <taxon>Bacilli</taxon>
        <taxon>Bacillales</taxon>
        <taxon>Bacillaceae</taxon>
        <taxon>Gracilibacillus</taxon>
    </lineage>
</organism>
<keyword evidence="2" id="KW-1185">Reference proteome</keyword>
<dbReference type="STRING" id="531814.SAMN04487944_11128"/>
<evidence type="ECO:0000313" key="2">
    <source>
        <dbReference type="Proteomes" id="UP000199687"/>
    </source>
</evidence>